<dbReference type="PANTHER" id="PTHR11662">
    <property type="entry name" value="SOLUTE CARRIER FAMILY 17"/>
    <property type="match status" value="1"/>
</dbReference>
<keyword evidence="6 7" id="KW-0472">Membrane</keyword>
<evidence type="ECO:0000256" key="5">
    <source>
        <dbReference type="ARBA" id="ARBA00022989"/>
    </source>
</evidence>
<evidence type="ECO:0000313" key="10">
    <source>
        <dbReference type="Proteomes" id="UP000759131"/>
    </source>
</evidence>
<evidence type="ECO:0000313" key="9">
    <source>
        <dbReference type="EMBL" id="CAD7623489.1"/>
    </source>
</evidence>
<feature type="transmembrane region" description="Helical" evidence="7">
    <location>
        <begin position="480"/>
        <end position="501"/>
    </location>
</feature>
<dbReference type="Pfam" id="PF07690">
    <property type="entry name" value="MFS_1"/>
    <property type="match status" value="1"/>
</dbReference>
<keyword evidence="2" id="KW-0813">Transport</keyword>
<evidence type="ECO:0000259" key="8">
    <source>
        <dbReference type="PROSITE" id="PS50850"/>
    </source>
</evidence>
<dbReference type="EMBL" id="OC856261">
    <property type="protein sequence ID" value="CAD7623489.1"/>
    <property type="molecule type" value="Genomic_DNA"/>
</dbReference>
<dbReference type="GO" id="GO:0015293">
    <property type="term" value="F:symporter activity"/>
    <property type="evidence" value="ECO:0007669"/>
    <property type="project" value="UniProtKB-KW"/>
</dbReference>
<dbReference type="PANTHER" id="PTHR11662:SF399">
    <property type="entry name" value="FI19708P1-RELATED"/>
    <property type="match status" value="1"/>
</dbReference>
<dbReference type="GO" id="GO:0006820">
    <property type="term" value="P:monoatomic anion transport"/>
    <property type="evidence" value="ECO:0007669"/>
    <property type="project" value="TreeGrafter"/>
</dbReference>
<feature type="transmembrane region" description="Helical" evidence="7">
    <location>
        <begin position="246"/>
        <end position="263"/>
    </location>
</feature>
<feature type="domain" description="Major facilitator superfamily (MFS) profile" evidence="8">
    <location>
        <begin position="415"/>
        <end position="858"/>
    </location>
</feature>
<gene>
    <name evidence="9" type="ORF">OSB1V03_LOCUS3944</name>
</gene>
<dbReference type="CDD" id="cd17318">
    <property type="entry name" value="MFS_SLC17"/>
    <property type="match status" value="1"/>
</dbReference>
<evidence type="ECO:0000256" key="1">
    <source>
        <dbReference type="ARBA" id="ARBA00004141"/>
    </source>
</evidence>
<feature type="transmembrane region" description="Helical" evidence="7">
    <location>
        <begin position="83"/>
        <end position="106"/>
    </location>
</feature>
<proteinExistence type="predicted"/>
<dbReference type="PROSITE" id="PS50850">
    <property type="entry name" value="MFS"/>
    <property type="match status" value="1"/>
</dbReference>
<feature type="transmembrane region" description="Helical" evidence="7">
    <location>
        <begin position="603"/>
        <end position="623"/>
    </location>
</feature>
<organism evidence="9">
    <name type="scientific">Medioppia subpectinata</name>
    <dbReference type="NCBI Taxonomy" id="1979941"/>
    <lineage>
        <taxon>Eukaryota</taxon>
        <taxon>Metazoa</taxon>
        <taxon>Ecdysozoa</taxon>
        <taxon>Arthropoda</taxon>
        <taxon>Chelicerata</taxon>
        <taxon>Arachnida</taxon>
        <taxon>Acari</taxon>
        <taxon>Acariformes</taxon>
        <taxon>Sarcoptiformes</taxon>
        <taxon>Oribatida</taxon>
        <taxon>Brachypylina</taxon>
        <taxon>Oppioidea</taxon>
        <taxon>Oppiidae</taxon>
        <taxon>Medioppia</taxon>
    </lineage>
</organism>
<feature type="transmembrane region" description="Helical" evidence="7">
    <location>
        <begin position="797"/>
        <end position="820"/>
    </location>
</feature>
<comment type="subcellular location">
    <subcellularLocation>
        <location evidence="1">Membrane</location>
        <topology evidence="1">Multi-pass membrane protein</topology>
    </subcellularLocation>
</comment>
<dbReference type="InterPro" id="IPR036259">
    <property type="entry name" value="MFS_trans_sf"/>
</dbReference>
<evidence type="ECO:0000256" key="7">
    <source>
        <dbReference type="SAM" id="Phobius"/>
    </source>
</evidence>
<feature type="transmembrane region" description="Helical" evidence="7">
    <location>
        <begin position="284"/>
        <end position="303"/>
    </location>
</feature>
<dbReference type="InterPro" id="IPR006694">
    <property type="entry name" value="Fatty_acid_hydroxylase"/>
</dbReference>
<dbReference type="GO" id="GO:0016020">
    <property type="term" value="C:membrane"/>
    <property type="evidence" value="ECO:0007669"/>
    <property type="project" value="UniProtKB-SubCell"/>
</dbReference>
<feature type="transmembrane region" description="Helical" evidence="7">
    <location>
        <begin position="413"/>
        <end position="441"/>
    </location>
</feature>
<dbReference type="EMBL" id="CAJPIZ010001686">
    <property type="protein sequence ID" value="CAG2103919.1"/>
    <property type="molecule type" value="Genomic_DNA"/>
</dbReference>
<dbReference type="Gene3D" id="1.20.1250.20">
    <property type="entry name" value="MFS general substrate transporter like domains"/>
    <property type="match status" value="2"/>
</dbReference>
<protein>
    <recommendedName>
        <fullName evidence="8">Major facilitator superfamily (MFS) profile domain-containing protein</fullName>
    </recommendedName>
</protein>
<feature type="transmembrane region" description="Helical" evidence="7">
    <location>
        <begin position="540"/>
        <end position="558"/>
    </location>
</feature>
<dbReference type="GO" id="GO:0008610">
    <property type="term" value="P:lipid biosynthetic process"/>
    <property type="evidence" value="ECO:0007669"/>
    <property type="project" value="InterPro"/>
</dbReference>
<feature type="transmembrane region" description="Helical" evidence="7">
    <location>
        <begin position="744"/>
        <end position="760"/>
    </location>
</feature>
<dbReference type="FunFam" id="1.20.1250.20:FF:000423">
    <property type="entry name" value="Putative inorganic phosphate cotransporter-like Protein"/>
    <property type="match status" value="1"/>
</dbReference>
<feature type="transmembrane region" description="Helical" evidence="7">
    <location>
        <begin position="508"/>
        <end position="528"/>
    </location>
</feature>
<evidence type="ECO:0000256" key="4">
    <source>
        <dbReference type="ARBA" id="ARBA00022847"/>
    </source>
</evidence>
<dbReference type="InterPro" id="IPR050382">
    <property type="entry name" value="MFS_Na/Anion_cotransporter"/>
</dbReference>
<evidence type="ECO:0000256" key="6">
    <source>
        <dbReference type="ARBA" id="ARBA00023136"/>
    </source>
</evidence>
<feature type="transmembrane region" description="Helical" evidence="7">
    <location>
        <begin position="666"/>
        <end position="691"/>
    </location>
</feature>
<dbReference type="FunFam" id="1.20.1250.20:FF:000003">
    <property type="entry name" value="Solute carrier family 17 member 3"/>
    <property type="match status" value="1"/>
</dbReference>
<dbReference type="InterPro" id="IPR020846">
    <property type="entry name" value="MFS_dom"/>
</dbReference>
<keyword evidence="5 7" id="KW-1133">Transmembrane helix</keyword>
<evidence type="ECO:0000256" key="3">
    <source>
        <dbReference type="ARBA" id="ARBA00022692"/>
    </source>
</evidence>
<feature type="transmembrane region" description="Helical" evidence="7">
    <location>
        <begin position="570"/>
        <end position="591"/>
    </location>
</feature>
<keyword evidence="10" id="KW-1185">Reference proteome</keyword>
<feature type="transmembrane region" description="Helical" evidence="7">
    <location>
        <begin position="832"/>
        <end position="853"/>
    </location>
</feature>
<dbReference type="GO" id="GO:0005506">
    <property type="term" value="F:iron ion binding"/>
    <property type="evidence" value="ECO:0007669"/>
    <property type="project" value="InterPro"/>
</dbReference>
<feature type="transmembrane region" description="Helical" evidence="7">
    <location>
        <begin position="766"/>
        <end position="785"/>
    </location>
</feature>
<dbReference type="InterPro" id="IPR011701">
    <property type="entry name" value="MFS"/>
</dbReference>
<reference evidence="9" key="1">
    <citation type="submission" date="2020-11" db="EMBL/GenBank/DDBJ databases">
        <authorList>
            <person name="Tran Van P."/>
        </authorList>
    </citation>
    <scope>NUCLEOTIDE SEQUENCE</scope>
</reference>
<accession>A0A7R9KI71</accession>
<dbReference type="AlphaFoldDB" id="A0A7R9KI71"/>
<dbReference type="GO" id="GO:0016491">
    <property type="term" value="F:oxidoreductase activity"/>
    <property type="evidence" value="ECO:0007669"/>
    <property type="project" value="InterPro"/>
</dbReference>
<dbReference type="Pfam" id="PF04116">
    <property type="entry name" value="FA_hydroxylase"/>
    <property type="match status" value="1"/>
</dbReference>
<sequence length="887" mass="100619">MRVFLLTTSVYAFTWIFTNYAIIDLPLHSIWTWIFSLIVVEFTYYWTHRALHEFNILWAAHQFHHMAEDVNITTTIRDSVVDLFIYAIFPLPLALLVPPPCLMVWLHNSVVGNLGFLEYIINTPRQHRVHHGKNRYCIDKNYGALIMVWDRLFGTHQTEKEKILYGVVSPTPKTYDSMILQFGYYRDVWQKFCKVEGFCNKMSALFKGPGWTPGKPRLGDINDVPEVDYTLPKYSHDPYIEDWKKIYIAFHSVIVVLAFYLLGEHPYIVMKWPIGAGQYLLLDTLMWSTRVAHILSMLFWFVYCCKHRSSDTSADNESTEYTVVGKGVKDVESETSSMARRNGYKAIGDYNLKDRTRTARHREVDNRVPKVRALADKFPHTHDILLLFHYHMTFMIILCSHGKLCFSFIPARYVFIGMTAMGLFLVYAFKGFLGVAIVAMVTRESASNSTGLECPGPDTTIDNSNTNTRGDFDWDDHQQATVLGCYFYGYIVLQVPAGALAELFGAKWIFGSSILISSVLSLLGPVAARWGFAPFLVTRILQGLAQGVILPCMNAMIARWMPKMERSRGISVIFAGAAIGSVVTLPLTGYLCDETFLGGWPAIFYVLGIVGIIWSVLWTIFVFDSPESHPFISQREYDYICDGQGVEKTSTRRRIPWKSILTSYRVYAMIITHFGQNWGYLTILTLLPTYFTKILHMDIKTNGLISSLPYLSLALVSIISSYISDKVREKEMINVSNLRKINNSIAFFGPAICLLGVIFAKCDTTLSIVLFVIALGLNGFCYPGFNSNYVDMSPDFSGILMGICNSIGNIPGFVAPIAAAEFYSKGQTLENWSHVFYTCIAVYVFTQLVHILFSTSELQEWGISKPADDCPQTTNIYNSKTTKLERI</sequence>
<name>A0A7R9KI71_9ACAR</name>
<feature type="transmembrane region" description="Helical" evidence="7">
    <location>
        <begin position="703"/>
        <end position="723"/>
    </location>
</feature>
<dbReference type="Proteomes" id="UP000759131">
    <property type="component" value="Unassembled WGS sequence"/>
</dbReference>
<dbReference type="SUPFAM" id="SSF103473">
    <property type="entry name" value="MFS general substrate transporter"/>
    <property type="match status" value="1"/>
</dbReference>
<dbReference type="OrthoDB" id="2985014at2759"/>
<evidence type="ECO:0000256" key="2">
    <source>
        <dbReference type="ARBA" id="ARBA00022448"/>
    </source>
</evidence>
<keyword evidence="4" id="KW-0769">Symport</keyword>
<keyword evidence="3 7" id="KW-0812">Transmembrane</keyword>